<evidence type="ECO:0000313" key="2">
    <source>
        <dbReference type="Proteomes" id="UP000002668"/>
    </source>
</evidence>
<name>E4ZUZ2_LEPMJ</name>
<keyword evidence="2" id="KW-1185">Reference proteome</keyword>
<proteinExistence type="predicted"/>
<dbReference type="Proteomes" id="UP000002668">
    <property type="component" value="Genome"/>
</dbReference>
<protein>
    <submittedName>
        <fullName evidence="1">Predicted protein</fullName>
    </submittedName>
</protein>
<dbReference type="InParanoid" id="E4ZUZ2"/>
<reference evidence="2" key="1">
    <citation type="journal article" date="2011" name="Nat. Commun.">
        <title>Effector diversification within compartments of the Leptosphaeria maculans genome affected by Repeat-Induced Point mutations.</title>
        <authorList>
            <person name="Rouxel T."/>
            <person name="Grandaubert J."/>
            <person name="Hane J.K."/>
            <person name="Hoede C."/>
            <person name="van de Wouw A.P."/>
            <person name="Couloux A."/>
            <person name="Dominguez V."/>
            <person name="Anthouard V."/>
            <person name="Bally P."/>
            <person name="Bourras S."/>
            <person name="Cozijnsen A.J."/>
            <person name="Ciuffetti L.M."/>
            <person name="Degrave A."/>
            <person name="Dilmaghani A."/>
            <person name="Duret L."/>
            <person name="Fudal I."/>
            <person name="Goodwin S.B."/>
            <person name="Gout L."/>
            <person name="Glaser N."/>
            <person name="Linglin J."/>
            <person name="Kema G.H.J."/>
            <person name="Lapalu N."/>
            <person name="Lawrence C.B."/>
            <person name="May K."/>
            <person name="Meyer M."/>
            <person name="Ollivier B."/>
            <person name="Poulain J."/>
            <person name="Schoch C.L."/>
            <person name="Simon A."/>
            <person name="Spatafora J.W."/>
            <person name="Stachowiak A."/>
            <person name="Turgeon B.G."/>
            <person name="Tyler B.M."/>
            <person name="Vincent D."/>
            <person name="Weissenbach J."/>
            <person name="Amselem J."/>
            <person name="Quesneville H."/>
            <person name="Oliver R.P."/>
            <person name="Wincker P."/>
            <person name="Balesdent M.-H."/>
            <person name="Howlett B.J."/>
        </authorList>
    </citation>
    <scope>NUCLEOTIDE SEQUENCE [LARGE SCALE GENOMIC DNA]</scope>
    <source>
        <strain evidence="2">JN3 / isolate v23.1.3 / race Av1-4-5-6-7-8</strain>
    </source>
</reference>
<evidence type="ECO:0000313" key="1">
    <source>
        <dbReference type="EMBL" id="CBX94929.1"/>
    </source>
</evidence>
<dbReference type="HOGENOM" id="CLU_3125346_0_0_1"/>
<dbReference type="AlphaFoldDB" id="E4ZUZ2"/>
<accession>E4ZUZ2</accession>
<organism evidence="2">
    <name type="scientific">Leptosphaeria maculans (strain JN3 / isolate v23.1.3 / race Av1-4-5-6-7-8)</name>
    <name type="common">Blackleg fungus</name>
    <name type="synonym">Phoma lingam</name>
    <dbReference type="NCBI Taxonomy" id="985895"/>
    <lineage>
        <taxon>Eukaryota</taxon>
        <taxon>Fungi</taxon>
        <taxon>Dikarya</taxon>
        <taxon>Ascomycota</taxon>
        <taxon>Pezizomycotina</taxon>
        <taxon>Dothideomycetes</taxon>
        <taxon>Pleosporomycetidae</taxon>
        <taxon>Pleosporales</taxon>
        <taxon>Pleosporineae</taxon>
        <taxon>Leptosphaeriaceae</taxon>
        <taxon>Plenodomus</taxon>
        <taxon>Plenodomus lingam/Leptosphaeria maculans species complex</taxon>
    </lineage>
</organism>
<gene>
    <name evidence="1" type="ORF">LEMA_uP113440.1</name>
</gene>
<dbReference type="EMBL" id="FP929126">
    <property type="protein sequence ID" value="CBX94929.1"/>
    <property type="molecule type" value="Genomic_DNA"/>
</dbReference>
<sequence length="50" mass="5399">MCVGAFYAVHVGGDGTVRALGVGLMANWLSRHLLAFFFAASHFLRLAFSL</sequence>
<dbReference type="VEuPathDB" id="FungiDB:LEMA_uP113440.1"/>